<proteinExistence type="predicted"/>
<dbReference type="InterPro" id="IPR052896">
    <property type="entry name" value="GGT-like_enzyme"/>
</dbReference>
<dbReference type="PANTHER" id="PTHR43881:SF1">
    <property type="entry name" value="GAMMA-GLUTAMYLTRANSPEPTIDASE (AFU_ORTHOLOGUE AFUA_4G13580)"/>
    <property type="match status" value="1"/>
</dbReference>
<sequence>MGTVFKSPAWSAKGMVVTEHPMATLAGWDALRRGGTVADAAVAIGATLAVVTPHLCGLGGDFFALLWSAKERRAIALNGSGRAPQNLSAATLRRRGLAQMPTYGPLTVTVPGLVDALWTLHQRFGRLAWASLWEHALAAAADGVVVSGKLARAIADNADRLSRDEGARRVFFRDDAPLTAGQLLRQPALAQTMQRIAADGRDGFYTGATAQAMAKHLQRLGSPMTEDDFAAHTSDWAEPLALRYRDVTLMELPPNALGVATLQTMALLAGLPLSQMGTAALVASIADIAAVVAAERDAYLADPAHVTAPPDALLHPDRIAHLRERLGKGGWATAPRDGDTTNFVVVDAEGNALSAIQSLFHAFGAGIVEPQTGVLFQNRGANFVLTEGHPNELQGGKRPRHTLSALMVLDDRGEVKGALGTSGGDFRPTIHAWVLVRWLDLGIPLQDAIEAPRALWLGGRNLLMEPGLCDLTELHRKGWQVQLVPYPGGTGVAHGVERVGVSWCGCADIRGDGVALPL</sequence>
<keyword evidence="1" id="KW-0808">Transferase</keyword>
<keyword evidence="1" id="KW-0012">Acyltransferase</keyword>
<protein>
    <submittedName>
        <fullName evidence="1">Gamma-glutamyltransferase YwrD</fullName>
        <ecNumber evidence="1">2.3.2.2</ecNumber>
    </submittedName>
</protein>
<dbReference type="SUPFAM" id="SSF56235">
    <property type="entry name" value="N-terminal nucleophile aminohydrolases (Ntn hydrolases)"/>
    <property type="match status" value="1"/>
</dbReference>
<comment type="caution">
    <text evidence="1">The sequence shown here is derived from an EMBL/GenBank/DDBJ whole genome shotgun (WGS) entry which is preliminary data.</text>
</comment>
<dbReference type="GO" id="GO:0103068">
    <property type="term" value="F:leukotriene C4 gamma-glutamyl transferase activity"/>
    <property type="evidence" value="ECO:0007669"/>
    <property type="project" value="UniProtKB-EC"/>
</dbReference>
<dbReference type="Gene3D" id="1.10.246.230">
    <property type="match status" value="1"/>
</dbReference>
<dbReference type="EC" id="2.3.2.2" evidence="1"/>
<accession>A0A2H5XBF4</accession>
<dbReference type="AlphaFoldDB" id="A0A2H5XBF4"/>
<dbReference type="InterPro" id="IPR029055">
    <property type="entry name" value="Ntn_hydrolases_N"/>
</dbReference>
<dbReference type="Proteomes" id="UP000236173">
    <property type="component" value="Unassembled WGS sequence"/>
</dbReference>
<dbReference type="Pfam" id="PF01019">
    <property type="entry name" value="G_glu_transpept"/>
    <property type="match status" value="1"/>
</dbReference>
<evidence type="ECO:0000313" key="2">
    <source>
        <dbReference type="Proteomes" id="UP000236173"/>
    </source>
</evidence>
<dbReference type="EMBL" id="BEHT01000011">
    <property type="protein sequence ID" value="GBC98513.1"/>
    <property type="molecule type" value="Genomic_DNA"/>
</dbReference>
<evidence type="ECO:0000313" key="1">
    <source>
        <dbReference type="EMBL" id="GBC98513.1"/>
    </source>
</evidence>
<organism evidence="1 2">
    <name type="scientific">Candidatus Fervidibacter japonicus</name>
    <dbReference type="NCBI Taxonomy" id="2035412"/>
    <lineage>
        <taxon>Bacteria</taxon>
        <taxon>Candidatus Fervidibacterota</taxon>
        <taxon>Candidatus Fervidibacter</taxon>
    </lineage>
</organism>
<gene>
    <name evidence="1" type="primary">ywrD</name>
    <name evidence="1" type="ORF">HRbin17_01026</name>
</gene>
<dbReference type="Gene3D" id="3.60.20.40">
    <property type="match status" value="1"/>
</dbReference>
<dbReference type="PANTHER" id="PTHR43881">
    <property type="entry name" value="GAMMA-GLUTAMYLTRANSPEPTIDASE (AFU_ORTHOLOGUE AFUA_4G13580)"/>
    <property type="match status" value="1"/>
</dbReference>
<name>A0A2H5XBF4_9BACT</name>
<reference evidence="2" key="1">
    <citation type="submission" date="2017-09" db="EMBL/GenBank/DDBJ databases">
        <title>Metaegenomics of thermophilic ammonia-oxidizing enrichment culture.</title>
        <authorList>
            <person name="Kato S."/>
            <person name="Suzuki K."/>
        </authorList>
    </citation>
    <scope>NUCLEOTIDE SEQUENCE [LARGE SCALE GENOMIC DNA]</scope>
</reference>
<dbReference type="PRINTS" id="PR01210">
    <property type="entry name" value="GGTRANSPTASE"/>
</dbReference>
<dbReference type="InterPro" id="IPR043137">
    <property type="entry name" value="GGT_ssub_C"/>
</dbReference>